<reference evidence="1" key="1">
    <citation type="journal article" date="2014" name="Front. Microbiol.">
        <title>High frequency of phylogenetically diverse reductive dehalogenase-homologous genes in deep subseafloor sedimentary metagenomes.</title>
        <authorList>
            <person name="Kawai M."/>
            <person name="Futagami T."/>
            <person name="Toyoda A."/>
            <person name="Takaki Y."/>
            <person name="Nishi S."/>
            <person name="Hori S."/>
            <person name="Arai W."/>
            <person name="Tsubouchi T."/>
            <person name="Morono Y."/>
            <person name="Uchiyama I."/>
            <person name="Ito T."/>
            <person name="Fujiyama A."/>
            <person name="Inagaki F."/>
            <person name="Takami H."/>
        </authorList>
    </citation>
    <scope>NUCLEOTIDE SEQUENCE</scope>
    <source>
        <strain evidence="1">Expedition CK06-06</strain>
    </source>
</reference>
<sequence length="34" mass="3578">DVSGSVAVANYKAKITPAVADKWERNLKAAFGLS</sequence>
<comment type="caution">
    <text evidence="1">The sequence shown here is derived from an EMBL/GenBank/DDBJ whole genome shotgun (WGS) entry which is preliminary data.</text>
</comment>
<proteinExistence type="predicted"/>
<name>X1IZQ3_9ZZZZ</name>
<gene>
    <name evidence="1" type="ORF">S03H2_46296</name>
</gene>
<organism evidence="1">
    <name type="scientific">marine sediment metagenome</name>
    <dbReference type="NCBI Taxonomy" id="412755"/>
    <lineage>
        <taxon>unclassified sequences</taxon>
        <taxon>metagenomes</taxon>
        <taxon>ecological metagenomes</taxon>
    </lineage>
</organism>
<dbReference type="EMBL" id="BARU01029059">
    <property type="protein sequence ID" value="GAH63013.1"/>
    <property type="molecule type" value="Genomic_DNA"/>
</dbReference>
<protein>
    <submittedName>
        <fullName evidence="1">Uncharacterized protein</fullName>
    </submittedName>
</protein>
<evidence type="ECO:0000313" key="1">
    <source>
        <dbReference type="EMBL" id="GAH63013.1"/>
    </source>
</evidence>
<feature type="non-terminal residue" evidence="1">
    <location>
        <position position="1"/>
    </location>
</feature>
<accession>X1IZQ3</accession>
<dbReference type="AlphaFoldDB" id="X1IZQ3"/>